<dbReference type="eggNOG" id="COG0683">
    <property type="taxonomic scope" value="Bacteria"/>
</dbReference>
<gene>
    <name evidence="1" type="ORF">D174_15335</name>
</gene>
<dbReference type="AlphaFoldDB" id="V5XHN8"/>
<accession>V5XHN8</accession>
<dbReference type="KEGG" id="mne:D174_15335"/>
<evidence type="ECO:0000313" key="2">
    <source>
        <dbReference type="Proteomes" id="UP000018763"/>
    </source>
</evidence>
<dbReference type="HOGENOM" id="CLU_969167_0_0_11"/>
<sequence>MADRVRDNPARYGRIFQVCPSDTNYGPGFVSFLQDLRTRDQWRPSSRTLVVLQGGWEVTDLGLEHAADIAASSGWELLVIPVGPTERDWARCADRIRDLDPAAVMVGDYFINGALAFIRALLTAAPDALIYCLYAPSIPEFRQRLGEQAEGIIWATTTGTYSDPVGTTFADSYRRAYGVAPGRSHAGISYDRAMILANAWSRTTRPHDHRMVAEELRSGVHRGVNGVYYMGAADQSARAYPASNGDGSLALAHLVYQIQGNGHRILSPASQADGTFRLPPWFDVAAR</sequence>
<organism evidence="1 2">
    <name type="scientific">Mycolicibacterium neoaurum VKM Ac-1815D</name>
    <dbReference type="NCBI Taxonomy" id="700508"/>
    <lineage>
        <taxon>Bacteria</taxon>
        <taxon>Bacillati</taxon>
        <taxon>Actinomycetota</taxon>
        <taxon>Actinomycetes</taxon>
        <taxon>Mycobacteriales</taxon>
        <taxon>Mycobacteriaceae</taxon>
        <taxon>Mycolicibacterium</taxon>
    </lineage>
</organism>
<reference evidence="1 2" key="1">
    <citation type="journal article" date="2014" name="Genome Announc.">
        <title>Complete Genome Sequence of Sterol-Transforming Mycobacterium neoaurum Strain VKM Ac-1815D.</title>
        <authorList>
            <person name="Shtratnikova V.Y."/>
            <person name="Bragin E.Y."/>
            <person name="Dovbnya D.V."/>
            <person name="Pekov Y.A."/>
            <person name="Schelkunov M.I."/>
            <person name="Strizhov N."/>
            <person name="Ivashina T.V."/>
            <person name="Ashapkin V.V."/>
            <person name="Donova M.V."/>
        </authorList>
    </citation>
    <scope>NUCLEOTIDE SEQUENCE [LARGE SCALE GENOMIC DNA]</scope>
    <source>
        <strain evidence="1 2">VKM Ac-1815D</strain>
    </source>
</reference>
<keyword evidence="2" id="KW-1185">Reference proteome</keyword>
<protein>
    <submittedName>
        <fullName evidence="1">Uncharacterized protein</fullName>
    </submittedName>
</protein>
<evidence type="ECO:0000313" key="1">
    <source>
        <dbReference type="EMBL" id="AHC27955.1"/>
    </source>
</evidence>
<name>V5XHN8_MYCNE</name>
<dbReference type="Gene3D" id="3.40.50.2300">
    <property type="match status" value="2"/>
</dbReference>
<proteinExistence type="predicted"/>
<dbReference type="InterPro" id="IPR028082">
    <property type="entry name" value="Peripla_BP_I"/>
</dbReference>
<dbReference type="SUPFAM" id="SSF53822">
    <property type="entry name" value="Periplasmic binding protein-like I"/>
    <property type="match status" value="1"/>
</dbReference>
<dbReference type="EMBL" id="CP006936">
    <property type="protein sequence ID" value="AHC27955.1"/>
    <property type="molecule type" value="Genomic_DNA"/>
</dbReference>
<dbReference type="Proteomes" id="UP000018763">
    <property type="component" value="Chromosome"/>
</dbReference>